<dbReference type="AlphaFoldDB" id="A0A8S3XIN4"/>
<dbReference type="Proteomes" id="UP000691718">
    <property type="component" value="Unassembled WGS sequence"/>
</dbReference>
<dbReference type="GO" id="GO:0006139">
    <property type="term" value="P:nucleobase-containing compound metabolic process"/>
    <property type="evidence" value="ECO:0007669"/>
    <property type="project" value="InterPro"/>
</dbReference>
<evidence type="ECO:0000259" key="1">
    <source>
        <dbReference type="SMART" id="SM00474"/>
    </source>
</evidence>
<protein>
    <submittedName>
        <fullName evidence="2">(apollo) hypothetical protein</fullName>
    </submittedName>
</protein>
<keyword evidence="3" id="KW-1185">Reference proteome</keyword>
<dbReference type="Pfam" id="PF01612">
    <property type="entry name" value="DNA_pol_A_exo1"/>
    <property type="match status" value="1"/>
</dbReference>
<dbReference type="OrthoDB" id="18193at2759"/>
<sequence length="844" mass="96780">MNINQLVTCNQSIKIVPSLQESLQSMGLNVQLDENTSTWFEQLNITWKTWKKSPTIEHHVKLFFQTSPDPYRIALAFVIKCKDFKDCKPKTLPFCIMETLRKWSCDCGAVPENFLKLPAFRVATEQRNQQFLSMVIKIYQINTIKETIVPIVKDMIRNDNCILASQVVIAMELFEDISVEDLLFPLILQDKPNMIDEYLSECPSQVGPLILFLDKLLDKNFSIREYAQKYIDENKISHVKYEKIHHKPLGKLVARLCNKFNIPIETCKNLSKNRTVGGLKYLIYQKYVDHNVSSAVWDDLVKDSLKQNAESAKEFIDILLDYDRKEAQKWVEYLNLPETLLPESFKEMSLQEVVPSERENWDTEEKLPEKYYNLTLPAENIVIIDTAEKFYDLMTTHLVGCNVVGIDCEWKPSFGAVTQSQVALIQIATSSYVYLIDTLIFNKKQYSSFWYLFNKSLLDNAEIIKLGFGLEQDLKEIKASIVGLTNIKVKGEGLLDISILWKNLINCGLTLPSNSNNGGNSLSSLVQTCFGLPLQKSEQCSNWEIRPLRTTQIQYAALDAHVLLELYNYLRTLCIEQGINFEEISNDIMLDTKTKCIKKTKAVERVQTSALKLEKRSVYDVKFFVESKLTSLIPYLRHYGIDTVSISTTMLWHDVINLAISEDRYILLSKLKYTPSKNYPQSSILELGKGKNIQEQLQKIISYFNIKISKNDILSRCLKCNKVDFKKLTPQDVVELCDKFQSFGNAISNKNSNFSNDDEETNYDDFLSDSEDVDEDILYGPVLNPHANNVCVTTKGVPIEIPNIHELINSPQVAILCESCGKLFWDGDDLFKSVNNVMLSLFSM</sequence>
<comment type="caution">
    <text evidence="2">The sequence shown here is derived from an EMBL/GenBank/DDBJ whole genome shotgun (WGS) entry which is preliminary data.</text>
</comment>
<gene>
    <name evidence="2" type="ORF">PAPOLLO_LOCUS17708</name>
</gene>
<reference evidence="2" key="1">
    <citation type="submission" date="2021-04" db="EMBL/GenBank/DDBJ databases">
        <authorList>
            <person name="Tunstrom K."/>
        </authorList>
    </citation>
    <scope>NUCLEOTIDE SEQUENCE</scope>
</reference>
<name>A0A8S3XIN4_PARAO</name>
<feature type="domain" description="3'-5' exonuclease" evidence="1">
    <location>
        <begin position="381"/>
        <end position="575"/>
    </location>
</feature>
<dbReference type="InterPro" id="IPR002782">
    <property type="entry name" value="Mut7-C_RNAse_dom"/>
</dbReference>
<dbReference type="GO" id="GO:0008408">
    <property type="term" value="F:3'-5' exonuclease activity"/>
    <property type="evidence" value="ECO:0007669"/>
    <property type="project" value="InterPro"/>
</dbReference>
<evidence type="ECO:0000313" key="3">
    <source>
        <dbReference type="Proteomes" id="UP000691718"/>
    </source>
</evidence>
<dbReference type="SMART" id="SM00474">
    <property type="entry name" value="35EXOc"/>
    <property type="match status" value="1"/>
</dbReference>
<dbReference type="PANTHER" id="PTHR47765:SF2">
    <property type="entry name" value="EXONUCLEASE MUT-7 HOMOLOG"/>
    <property type="match status" value="1"/>
</dbReference>
<dbReference type="InterPro" id="IPR002562">
    <property type="entry name" value="3'-5'_exonuclease_dom"/>
</dbReference>
<dbReference type="Pfam" id="PF01927">
    <property type="entry name" value="Mut7-C"/>
    <property type="match status" value="1"/>
</dbReference>
<dbReference type="PANTHER" id="PTHR47765">
    <property type="entry name" value="3'-5' EXONUCLEASE DOMAIN-CONTAINING PROTEIN"/>
    <property type="match status" value="1"/>
</dbReference>
<dbReference type="GO" id="GO:0003676">
    <property type="term" value="F:nucleic acid binding"/>
    <property type="evidence" value="ECO:0007669"/>
    <property type="project" value="InterPro"/>
</dbReference>
<dbReference type="EMBL" id="CAJQZP010001146">
    <property type="protein sequence ID" value="CAG5022176.1"/>
    <property type="molecule type" value="Genomic_DNA"/>
</dbReference>
<accession>A0A8S3XIN4</accession>
<evidence type="ECO:0000313" key="2">
    <source>
        <dbReference type="EMBL" id="CAG5022176.1"/>
    </source>
</evidence>
<organism evidence="2 3">
    <name type="scientific">Parnassius apollo</name>
    <name type="common">Apollo butterfly</name>
    <name type="synonym">Papilio apollo</name>
    <dbReference type="NCBI Taxonomy" id="110799"/>
    <lineage>
        <taxon>Eukaryota</taxon>
        <taxon>Metazoa</taxon>
        <taxon>Ecdysozoa</taxon>
        <taxon>Arthropoda</taxon>
        <taxon>Hexapoda</taxon>
        <taxon>Insecta</taxon>
        <taxon>Pterygota</taxon>
        <taxon>Neoptera</taxon>
        <taxon>Endopterygota</taxon>
        <taxon>Lepidoptera</taxon>
        <taxon>Glossata</taxon>
        <taxon>Ditrysia</taxon>
        <taxon>Papilionoidea</taxon>
        <taxon>Papilionidae</taxon>
        <taxon>Parnassiinae</taxon>
        <taxon>Parnassini</taxon>
        <taxon>Parnassius</taxon>
        <taxon>Parnassius</taxon>
    </lineage>
</organism>
<dbReference type="InterPro" id="IPR052408">
    <property type="entry name" value="Exonuclease_MUT-7-like"/>
</dbReference>
<proteinExistence type="predicted"/>